<dbReference type="Proteomes" id="UP000015101">
    <property type="component" value="Unassembled WGS sequence"/>
</dbReference>
<protein>
    <submittedName>
        <fullName evidence="2 3">Uncharacterized protein</fullName>
    </submittedName>
</protein>
<sequence>PISIQTNSMNGSSNSLHSAGNENNNIAPNKNIKSDYFGYNQPQHPSTNNCPANSFSHNAQRFNKGVMDNNNNVKFRKPLNNNNNSKHYQNISHDNNSNIFRMNSVHNSPLLKKNDLNKSNTAILNMGNNKANANYMNADNISNKTNLEQKNNNLYKRSNS</sequence>
<feature type="compositionally biased region" description="Polar residues" evidence="1">
    <location>
        <begin position="40"/>
        <end position="52"/>
    </location>
</feature>
<dbReference type="CTD" id="20197107"/>
<accession>T1EKK7</accession>
<dbReference type="KEGG" id="hro:HELRODRAFT_151485"/>
<evidence type="ECO:0000313" key="4">
    <source>
        <dbReference type="Proteomes" id="UP000015101"/>
    </source>
</evidence>
<proteinExistence type="predicted"/>
<reference evidence="3" key="3">
    <citation type="submission" date="2015-06" db="UniProtKB">
        <authorList>
            <consortium name="EnsemblMetazoa"/>
        </authorList>
    </citation>
    <scope>IDENTIFICATION</scope>
</reference>
<feature type="region of interest" description="Disordered" evidence="1">
    <location>
        <begin position="1"/>
        <end position="52"/>
    </location>
</feature>
<dbReference type="EMBL" id="AMQM01000623">
    <property type="status" value="NOT_ANNOTATED_CDS"/>
    <property type="molecule type" value="Genomic_DNA"/>
</dbReference>
<evidence type="ECO:0000313" key="2">
    <source>
        <dbReference type="EMBL" id="ESO06409.1"/>
    </source>
</evidence>
<reference evidence="2 4" key="2">
    <citation type="journal article" date="2013" name="Nature">
        <title>Insights into bilaterian evolution from three spiralian genomes.</title>
        <authorList>
            <person name="Simakov O."/>
            <person name="Marletaz F."/>
            <person name="Cho S.J."/>
            <person name="Edsinger-Gonzales E."/>
            <person name="Havlak P."/>
            <person name="Hellsten U."/>
            <person name="Kuo D.H."/>
            <person name="Larsson T."/>
            <person name="Lv J."/>
            <person name="Arendt D."/>
            <person name="Savage R."/>
            <person name="Osoegawa K."/>
            <person name="de Jong P."/>
            <person name="Grimwood J."/>
            <person name="Chapman J.A."/>
            <person name="Shapiro H."/>
            <person name="Aerts A."/>
            <person name="Otillar R.P."/>
            <person name="Terry A.Y."/>
            <person name="Boore J.L."/>
            <person name="Grigoriev I.V."/>
            <person name="Lindberg D.R."/>
            <person name="Seaver E.C."/>
            <person name="Weisblat D.A."/>
            <person name="Putnam N.H."/>
            <person name="Rokhsar D.S."/>
        </authorList>
    </citation>
    <scope>NUCLEOTIDE SEQUENCE</scope>
</reference>
<dbReference type="RefSeq" id="XP_009015777.1">
    <property type="nucleotide sequence ID" value="XM_009017529.1"/>
</dbReference>
<keyword evidence="4" id="KW-1185">Reference proteome</keyword>
<organism evidence="3 4">
    <name type="scientific">Helobdella robusta</name>
    <name type="common">Californian leech</name>
    <dbReference type="NCBI Taxonomy" id="6412"/>
    <lineage>
        <taxon>Eukaryota</taxon>
        <taxon>Metazoa</taxon>
        <taxon>Spiralia</taxon>
        <taxon>Lophotrochozoa</taxon>
        <taxon>Annelida</taxon>
        <taxon>Clitellata</taxon>
        <taxon>Hirudinea</taxon>
        <taxon>Rhynchobdellida</taxon>
        <taxon>Glossiphoniidae</taxon>
        <taxon>Helobdella</taxon>
    </lineage>
</organism>
<feature type="compositionally biased region" description="Polar residues" evidence="1">
    <location>
        <begin position="1"/>
        <end position="20"/>
    </location>
</feature>
<dbReference type="InParanoid" id="T1EKK7"/>
<reference evidence="4" key="1">
    <citation type="submission" date="2012-12" db="EMBL/GenBank/DDBJ databases">
        <authorList>
            <person name="Hellsten U."/>
            <person name="Grimwood J."/>
            <person name="Chapman J.A."/>
            <person name="Shapiro H."/>
            <person name="Aerts A."/>
            <person name="Otillar R.P."/>
            <person name="Terry A.Y."/>
            <person name="Boore J.L."/>
            <person name="Simakov O."/>
            <person name="Marletaz F."/>
            <person name="Cho S.-J."/>
            <person name="Edsinger-Gonzales E."/>
            <person name="Havlak P."/>
            <person name="Kuo D.-H."/>
            <person name="Larsson T."/>
            <person name="Lv J."/>
            <person name="Arendt D."/>
            <person name="Savage R."/>
            <person name="Osoegawa K."/>
            <person name="de Jong P."/>
            <person name="Lindberg D.R."/>
            <person name="Seaver E.C."/>
            <person name="Weisblat D.A."/>
            <person name="Putnam N.H."/>
            <person name="Grigoriev I.V."/>
            <person name="Rokhsar D.S."/>
        </authorList>
    </citation>
    <scope>NUCLEOTIDE SEQUENCE</scope>
</reference>
<dbReference type="HOGENOM" id="CLU_1656507_0_0_1"/>
<dbReference type="EnsemblMetazoa" id="HelroT151485">
    <property type="protein sequence ID" value="HelroP151485"/>
    <property type="gene ID" value="HelroG151485"/>
</dbReference>
<feature type="compositionally biased region" description="Low complexity" evidence="1">
    <location>
        <begin position="21"/>
        <end position="31"/>
    </location>
</feature>
<gene>
    <name evidence="3" type="primary">20197107</name>
    <name evidence="2" type="ORF">HELRODRAFT_151485</name>
</gene>
<feature type="region of interest" description="Disordered" evidence="1">
    <location>
        <begin position="141"/>
        <end position="160"/>
    </location>
</feature>
<name>T1EKK7_HELRO</name>
<dbReference type="AlphaFoldDB" id="T1EKK7"/>
<dbReference type="EMBL" id="KB096324">
    <property type="protein sequence ID" value="ESO06409.1"/>
    <property type="molecule type" value="Genomic_DNA"/>
</dbReference>
<dbReference type="GeneID" id="20197107"/>
<evidence type="ECO:0000256" key="1">
    <source>
        <dbReference type="SAM" id="MobiDB-lite"/>
    </source>
</evidence>
<evidence type="ECO:0000313" key="3">
    <source>
        <dbReference type="EnsemblMetazoa" id="HelroP151485"/>
    </source>
</evidence>